<evidence type="ECO:0000313" key="2">
    <source>
        <dbReference type="EMBL" id="KAE9985097.1"/>
    </source>
</evidence>
<evidence type="ECO:0000313" key="4">
    <source>
        <dbReference type="Proteomes" id="UP000447873"/>
    </source>
</evidence>
<accession>A0A8H3VPM2</accession>
<feature type="compositionally biased region" description="Polar residues" evidence="1">
    <location>
        <begin position="124"/>
        <end position="133"/>
    </location>
</feature>
<keyword evidence="5" id="KW-1185">Reference proteome</keyword>
<dbReference type="Proteomes" id="UP000490939">
    <property type="component" value="Unassembled WGS sequence"/>
</dbReference>
<name>A0A8H3VPM2_VENIN</name>
<organism evidence="3 5">
    <name type="scientific">Venturia inaequalis</name>
    <name type="common">Apple scab fungus</name>
    <dbReference type="NCBI Taxonomy" id="5025"/>
    <lineage>
        <taxon>Eukaryota</taxon>
        <taxon>Fungi</taxon>
        <taxon>Dikarya</taxon>
        <taxon>Ascomycota</taxon>
        <taxon>Pezizomycotina</taxon>
        <taxon>Dothideomycetes</taxon>
        <taxon>Pleosporomycetidae</taxon>
        <taxon>Venturiales</taxon>
        <taxon>Venturiaceae</taxon>
        <taxon>Venturia</taxon>
    </lineage>
</organism>
<evidence type="ECO:0000313" key="5">
    <source>
        <dbReference type="Proteomes" id="UP000490939"/>
    </source>
</evidence>
<gene>
    <name evidence="3" type="ORF">EG327_011594</name>
    <name evidence="2" type="ORF">EG328_007868</name>
</gene>
<evidence type="ECO:0000256" key="1">
    <source>
        <dbReference type="SAM" id="MobiDB-lite"/>
    </source>
</evidence>
<dbReference type="EMBL" id="WNWR01000093">
    <property type="protein sequence ID" value="KAE9991498.1"/>
    <property type="molecule type" value="Genomic_DNA"/>
</dbReference>
<feature type="compositionally biased region" description="Low complexity" evidence="1">
    <location>
        <begin position="92"/>
        <end position="107"/>
    </location>
</feature>
<feature type="region of interest" description="Disordered" evidence="1">
    <location>
        <begin position="89"/>
        <end position="133"/>
    </location>
</feature>
<proteinExistence type="predicted"/>
<comment type="caution">
    <text evidence="3">The sequence shown here is derived from an EMBL/GenBank/DDBJ whole genome shotgun (WGS) entry which is preliminary data.</text>
</comment>
<reference evidence="3 5" key="1">
    <citation type="submission" date="2019-07" db="EMBL/GenBank/DDBJ databases">
        <title>Venturia inaequalis Genome Resource.</title>
        <authorList>
            <person name="Lichtner F.J."/>
        </authorList>
    </citation>
    <scope>NUCLEOTIDE SEQUENCE [LARGE SCALE GENOMIC DNA]</scope>
    <source>
        <strain evidence="2 4">120213</strain>
        <strain evidence="3 5">DMI_063113</strain>
    </source>
</reference>
<evidence type="ECO:0000313" key="3">
    <source>
        <dbReference type="EMBL" id="KAE9991498.1"/>
    </source>
</evidence>
<protein>
    <submittedName>
        <fullName evidence="3">Uncharacterized protein</fullName>
    </submittedName>
</protein>
<dbReference type="EMBL" id="WNWS01000043">
    <property type="protein sequence ID" value="KAE9985097.1"/>
    <property type="molecule type" value="Genomic_DNA"/>
</dbReference>
<sequence length="236" mass="25443">MVTPSQTITSYKGNQAAMLGWRFDTTRQRWYRTTIFWEVDSQRTPAKPPRHLRKDFVPGLKCPQGDCEKFPLNEARIFVNPDFKDIIPHAISSPSSSGSSSSTGGHSRAMGRGNPSSPLILHDGQSSRSETGAQGSALIDLMVAPLPAHREGDVVEARRRRTGGGRESPLQSQLSLSRLKIATPGAGVAEGDCIISGNDFVQRGAGSGGAAAVVMPGLRQEEEVKGDIWDFGDWKG</sequence>
<dbReference type="AlphaFoldDB" id="A0A8H3VPM2"/>
<dbReference type="OrthoDB" id="10515130at2759"/>
<dbReference type="Proteomes" id="UP000447873">
    <property type="component" value="Unassembled WGS sequence"/>
</dbReference>